<proteinExistence type="predicted"/>
<dbReference type="EMBL" id="JARBJD010000801">
    <property type="protein sequence ID" value="KAK2939931.1"/>
    <property type="molecule type" value="Genomic_DNA"/>
</dbReference>
<feature type="compositionally biased region" description="Polar residues" evidence="1">
    <location>
        <begin position="113"/>
        <end position="136"/>
    </location>
</feature>
<dbReference type="Proteomes" id="UP001281761">
    <property type="component" value="Unassembled WGS sequence"/>
</dbReference>
<organism evidence="2 3">
    <name type="scientific">Blattamonas nauphoetae</name>
    <dbReference type="NCBI Taxonomy" id="2049346"/>
    <lineage>
        <taxon>Eukaryota</taxon>
        <taxon>Metamonada</taxon>
        <taxon>Preaxostyla</taxon>
        <taxon>Oxymonadida</taxon>
        <taxon>Blattamonas</taxon>
    </lineage>
</organism>
<evidence type="ECO:0000313" key="3">
    <source>
        <dbReference type="Proteomes" id="UP001281761"/>
    </source>
</evidence>
<sequence>MLFSAALTKLGRDSIYMNKPIVDFDIKLTEIPEPASISESESSNEIIEVTSDDDYSSSSQQSMRTKLPKDNQNVFQRKTTHTRRPKGLFDQVSQKQQSSPSTTSPPHFTTKSILNPSTNSKTIPSTPSQVPSTYSSLPLVSKQPSNLLTIHTTSPHPPQTSSNYTVFPHFPPQQINRRMRDIRTGFNPHSRSYPTKDLFLILPQSMF</sequence>
<protein>
    <submittedName>
        <fullName evidence="2">Uncharacterized protein</fullName>
    </submittedName>
</protein>
<evidence type="ECO:0000313" key="2">
    <source>
        <dbReference type="EMBL" id="KAK2939931.1"/>
    </source>
</evidence>
<accession>A0ABQ9WKD7</accession>
<feature type="compositionally biased region" description="Low complexity" evidence="1">
    <location>
        <begin position="93"/>
        <end position="112"/>
    </location>
</feature>
<name>A0ABQ9WKD7_9EUKA</name>
<reference evidence="2 3" key="1">
    <citation type="journal article" date="2022" name="bioRxiv">
        <title>Genomics of Preaxostyla Flagellates Illuminates Evolutionary Transitions and the Path Towards Mitochondrial Loss.</title>
        <authorList>
            <person name="Novak L.V.F."/>
            <person name="Treitli S.C."/>
            <person name="Pyrih J."/>
            <person name="Halakuc P."/>
            <person name="Pipaliya S.V."/>
            <person name="Vacek V."/>
            <person name="Brzon O."/>
            <person name="Soukal P."/>
            <person name="Eme L."/>
            <person name="Dacks J.B."/>
            <person name="Karnkowska A."/>
            <person name="Elias M."/>
            <person name="Hampl V."/>
        </authorList>
    </citation>
    <scope>NUCLEOTIDE SEQUENCE [LARGE SCALE GENOMIC DNA]</scope>
    <source>
        <strain evidence="2">NAU3</strain>
        <tissue evidence="2">Gut</tissue>
    </source>
</reference>
<comment type="caution">
    <text evidence="2">The sequence shown here is derived from an EMBL/GenBank/DDBJ whole genome shotgun (WGS) entry which is preliminary data.</text>
</comment>
<keyword evidence="3" id="KW-1185">Reference proteome</keyword>
<feature type="region of interest" description="Disordered" evidence="1">
    <location>
        <begin position="51"/>
        <end position="136"/>
    </location>
</feature>
<gene>
    <name evidence="2" type="ORF">BLNAU_25160</name>
</gene>
<evidence type="ECO:0000256" key="1">
    <source>
        <dbReference type="SAM" id="MobiDB-lite"/>
    </source>
</evidence>